<evidence type="ECO:0000256" key="4">
    <source>
        <dbReference type="ARBA" id="ARBA00023069"/>
    </source>
</evidence>
<evidence type="ECO:0000256" key="1">
    <source>
        <dbReference type="ARBA" id="ARBA00004138"/>
    </source>
</evidence>
<dbReference type="STRING" id="10195.A0A3M7P4F5"/>
<reference evidence="7 8" key="1">
    <citation type="journal article" date="2018" name="Sci. Rep.">
        <title>Genomic signatures of local adaptation to the degree of environmental predictability in rotifers.</title>
        <authorList>
            <person name="Franch-Gras L."/>
            <person name="Hahn C."/>
            <person name="Garcia-Roger E.M."/>
            <person name="Carmona M.J."/>
            <person name="Serra M."/>
            <person name="Gomez A."/>
        </authorList>
    </citation>
    <scope>NUCLEOTIDE SEQUENCE [LARGE SCALE GENOMIC DNA]</scope>
    <source>
        <strain evidence="7">HYR1</strain>
    </source>
</reference>
<feature type="domain" description="HYDIN/VesB/CFA65-like Ig-like" evidence="6">
    <location>
        <begin position="19"/>
        <end position="119"/>
    </location>
</feature>
<dbReference type="PANTHER" id="PTHR23053">
    <property type="entry name" value="DLEC1 DELETED IN LUNG AND ESOPHAGEAL CANCER 1"/>
    <property type="match status" value="1"/>
</dbReference>
<evidence type="ECO:0000259" key="6">
    <source>
        <dbReference type="Pfam" id="PF22544"/>
    </source>
</evidence>
<evidence type="ECO:0000256" key="3">
    <source>
        <dbReference type="ARBA" id="ARBA00022490"/>
    </source>
</evidence>
<comment type="caution">
    <text evidence="7">The sequence shown here is derived from an EMBL/GenBank/DDBJ whole genome shotgun (WGS) entry which is preliminary data.</text>
</comment>
<dbReference type="Pfam" id="PF22544">
    <property type="entry name" value="HYDIN_VesB_CFA65-like_Ig"/>
    <property type="match status" value="1"/>
</dbReference>
<name>A0A3M7P4F5_BRAPC</name>
<keyword evidence="4" id="KW-0969">Cilium</keyword>
<proteinExistence type="predicted"/>
<keyword evidence="8" id="KW-1185">Reference proteome</keyword>
<dbReference type="Gene3D" id="2.60.40.10">
    <property type="entry name" value="Immunoglobulins"/>
    <property type="match status" value="4"/>
</dbReference>
<dbReference type="GO" id="GO:0005930">
    <property type="term" value="C:axoneme"/>
    <property type="evidence" value="ECO:0007669"/>
    <property type="project" value="TreeGrafter"/>
</dbReference>
<dbReference type="OrthoDB" id="442692at2759"/>
<dbReference type="EMBL" id="REGN01013598">
    <property type="protein sequence ID" value="RMZ93720.1"/>
    <property type="molecule type" value="Genomic_DNA"/>
</dbReference>
<evidence type="ECO:0000256" key="5">
    <source>
        <dbReference type="ARBA" id="ARBA00023273"/>
    </source>
</evidence>
<evidence type="ECO:0000256" key="2">
    <source>
        <dbReference type="ARBA" id="ARBA00004496"/>
    </source>
</evidence>
<evidence type="ECO:0000313" key="7">
    <source>
        <dbReference type="EMBL" id="RMZ93720.1"/>
    </source>
</evidence>
<dbReference type="GO" id="GO:1904158">
    <property type="term" value="P:axonemal central apparatus assembly"/>
    <property type="evidence" value="ECO:0007669"/>
    <property type="project" value="TreeGrafter"/>
</dbReference>
<gene>
    <name evidence="7" type="ORF">BpHYR1_053763</name>
</gene>
<dbReference type="InterPro" id="IPR033305">
    <property type="entry name" value="Hydin-like"/>
</dbReference>
<dbReference type="Proteomes" id="UP000276133">
    <property type="component" value="Unassembled WGS sequence"/>
</dbReference>
<dbReference type="AlphaFoldDB" id="A0A3M7P4F5"/>
<dbReference type="InterPro" id="IPR013783">
    <property type="entry name" value="Ig-like_fold"/>
</dbReference>
<organism evidence="7 8">
    <name type="scientific">Brachionus plicatilis</name>
    <name type="common">Marine rotifer</name>
    <name type="synonym">Brachionus muelleri</name>
    <dbReference type="NCBI Taxonomy" id="10195"/>
    <lineage>
        <taxon>Eukaryota</taxon>
        <taxon>Metazoa</taxon>
        <taxon>Spiralia</taxon>
        <taxon>Gnathifera</taxon>
        <taxon>Rotifera</taxon>
        <taxon>Eurotatoria</taxon>
        <taxon>Monogononta</taxon>
        <taxon>Pseudotrocha</taxon>
        <taxon>Ploima</taxon>
        <taxon>Brachionidae</taxon>
        <taxon>Brachionus</taxon>
    </lineage>
</organism>
<comment type="subcellular location">
    <subcellularLocation>
        <location evidence="1">Cell projection</location>
        <location evidence="1">Cilium</location>
    </subcellularLocation>
    <subcellularLocation>
        <location evidence="2">Cytoplasm</location>
    </subcellularLocation>
</comment>
<evidence type="ECO:0000313" key="8">
    <source>
        <dbReference type="Proteomes" id="UP000276133"/>
    </source>
</evidence>
<keyword evidence="3" id="KW-0963">Cytoplasm</keyword>
<protein>
    <submittedName>
        <fullName evidence="7">Hydrocephalus-inducing-like</fullName>
    </submittedName>
</protein>
<sequence length="834" mass="92402">MSNNGCVYHVHLDGIAVRPDLHFSFSQFDFGQCFVYKAGMRVSSTNLTLTNRGAKDLNVSCLSELDPVFQFDFKQQILPAGKSISPLITFVPREAKCYEQTLHFELNGLTRRRVQLKGCGTQLRLELVDAKTKLIELGTLEIGKESRRKIHLVNKSGTSALFNFVFEPKSSELNADKSQIEISPMHNVHLGPNEVVALDVKFAAKRRVPKFVEDLFVEYCGICVPVCSVRGAALGYNIWLESSTLPFGAITQKCATTKRLLMHNDGDIGASFRWDVHKMAPEFTIYPATGYISAGMQITFDVTLSPGELSADLRKQYVPCFIEGSRPLSLTLTGACVQIVAQKEQHHFETQVRQKESKQIIIWNRTNGQWNLRPIIDGEYFWGLESFSVEANNSSAYEITYSPMTMTSNDKKHVGSVFFPLPDGTGLLYNLSGQANAPKSVAKIQREVPCKTAYTEVVQVENWLKKAQRFKVLFDMVKPDKPDPSTSIKANDYVDVPGNGKKEYKVNFLAHKEGLTIFKLIFKNELTNEYAHYEMAFKAVRAASIGTIDLVTQVRVPVSHWVKLDNPLLTAVTFAATCTNTSEILLANNVTISAKSQGDFNFEFLPLKSGESSAKLEIQSAELGTSVYDLNLKACGAPAEKPLHFKTWLGSSQVQVARFLNFCKQKTDYVCKVSSADFKVDKSVAAVSSTVPSGIEVSFDVTYEPTNLRDCKATLTLTSPIGGEYVIPLCGTCLPPKPQGPFTIKSGTTRPIEFKNVFSSPLNFSFAIDNPLFHVAKQNELIKPHQTHKIMVGFDGNDGPGKADVMAKLVVTAPKSAGVTNNIQWVFYLKGVSN</sequence>
<keyword evidence="5" id="KW-0966">Cell projection</keyword>
<dbReference type="PANTHER" id="PTHR23053:SF0">
    <property type="entry name" value="HYDROCEPHALUS-INDUCING PROTEIN HOMOLOG"/>
    <property type="match status" value="1"/>
</dbReference>
<dbReference type="GO" id="GO:0003341">
    <property type="term" value="P:cilium movement"/>
    <property type="evidence" value="ECO:0007669"/>
    <property type="project" value="TreeGrafter"/>
</dbReference>
<accession>A0A3M7P4F5</accession>
<dbReference type="InterPro" id="IPR053879">
    <property type="entry name" value="HYDIN_VesB_CFA65-like_Ig"/>
</dbReference>